<dbReference type="InterPro" id="IPR002686">
    <property type="entry name" value="Transposase_17"/>
</dbReference>
<dbReference type="Gene3D" id="3.30.70.1290">
    <property type="entry name" value="Transposase IS200-like"/>
    <property type="match status" value="1"/>
</dbReference>
<accession>A0A345CNF6</accession>
<name>A0A345CNF6_9GAMM</name>
<dbReference type="EMBL" id="CP013970">
    <property type="protein sequence ID" value="AXF74973.1"/>
    <property type="molecule type" value="Genomic_DNA"/>
</dbReference>
<dbReference type="GO" id="GO:0003677">
    <property type="term" value="F:DNA binding"/>
    <property type="evidence" value="ECO:0007669"/>
    <property type="project" value="InterPro"/>
</dbReference>
<protein>
    <recommendedName>
        <fullName evidence="1">Transposase IS200-like domain-containing protein</fullName>
    </recommendedName>
</protein>
<dbReference type="GO" id="GO:0004803">
    <property type="term" value="F:transposase activity"/>
    <property type="evidence" value="ECO:0007669"/>
    <property type="project" value="InterPro"/>
</dbReference>
<dbReference type="GO" id="GO:0006313">
    <property type="term" value="P:DNA transposition"/>
    <property type="evidence" value="ECO:0007669"/>
    <property type="project" value="InterPro"/>
</dbReference>
<evidence type="ECO:0000313" key="3">
    <source>
        <dbReference type="Proteomes" id="UP000264980"/>
    </source>
</evidence>
<proteinExistence type="predicted"/>
<dbReference type="Proteomes" id="UP000264980">
    <property type="component" value="Chromosome"/>
</dbReference>
<sequence>MTGLDTSLLFHNRSQHRRKTLWGNHFCAREYFVDRVDVNEEIIRRYVRHQDKKDREIGQQMTIHAQHRRPPFWNAY</sequence>
<dbReference type="InterPro" id="IPR036515">
    <property type="entry name" value="Transposase_17_sf"/>
</dbReference>
<evidence type="ECO:0000259" key="1">
    <source>
        <dbReference type="Pfam" id="PF01797"/>
    </source>
</evidence>
<dbReference type="Pfam" id="PF01797">
    <property type="entry name" value="Y1_Tnp"/>
    <property type="match status" value="1"/>
</dbReference>
<reference evidence="2 3" key="1">
    <citation type="submission" date="2016-01" db="EMBL/GenBank/DDBJ databases">
        <authorList>
            <person name="Oliw E.H."/>
        </authorList>
    </citation>
    <scope>NUCLEOTIDE SEQUENCE [LARGE SCALE GENOMIC DNA]</scope>
    <source>
        <strain evidence="2 3">MDcuke</strain>
    </source>
</reference>
<feature type="domain" description="Transposase IS200-like" evidence="1">
    <location>
        <begin position="6"/>
        <end position="50"/>
    </location>
</feature>
<organism evidence="2 3">
    <name type="scientific">Erwinia tracheiphila</name>
    <dbReference type="NCBI Taxonomy" id="65700"/>
    <lineage>
        <taxon>Bacteria</taxon>
        <taxon>Pseudomonadati</taxon>
        <taxon>Pseudomonadota</taxon>
        <taxon>Gammaproteobacteria</taxon>
        <taxon>Enterobacterales</taxon>
        <taxon>Erwiniaceae</taxon>
        <taxon>Erwinia</taxon>
    </lineage>
</organism>
<gene>
    <name evidence="2" type="ORF">AV903_00800</name>
</gene>
<dbReference type="AlphaFoldDB" id="A0A345CNF6"/>
<evidence type="ECO:0000313" key="2">
    <source>
        <dbReference type="EMBL" id="AXF74973.1"/>
    </source>
</evidence>